<dbReference type="Pfam" id="PF00990">
    <property type="entry name" value="GGDEF"/>
    <property type="match status" value="1"/>
</dbReference>
<reference evidence="3 4" key="1">
    <citation type="submission" date="2018-01" db="EMBL/GenBank/DDBJ databases">
        <title>Complete genome sequence of Streptomyces lunaelactis MM109T, a Ferroverdin A producer isolated from cave moonmilk deposits.</title>
        <authorList>
            <person name="Naome A."/>
            <person name="Martinet L."/>
            <person name="Maciejewska M."/>
            <person name="Anderssen S."/>
            <person name="Adam D."/>
            <person name="Tenconi E."/>
            <person name="Deflandre B."/>
            <person name="Arguelles-Arias A."/>
            <person name="Calusinska M."/>
            <person name="Copieters W."/>
            <person name="Karim L."/>
            <person name="Hanikenne M."/>
            <person name="Baurain D."/>
            <person name="van Wezel G."/>
            <person name="Smargiasso N."/>
            <person name="de Pauw E."/>
            <person name="Delfosse P."/>
            <person name="Rigali S."/>
        </authorList>
    </citation>
    <scope>NUCLEOTIDE SEQUENCE [LARGE SCALE GENOMIC DNA]</scope>
    <source>
        <strain evidence="3 4">MM109</strain>
    </source>
</reference>
<dbReference type="InterPro" id="IPR043128">
    <property type="entry name" value="Rev_trsase/Diguanyl_cyclase"/>
</dbReference>
<evidence type="ECO:0000313" key="3">
    <source>
        <dbReference type="EMBL" id="AVZ77028.1"/>
    </source>
</evidence>
<dbReference type="InterPro" id="IPR052155">
    <property type="entry name" value="Biofilm_reg_signaling"/>
</dbReference>
<sequence>MNTSVSDGDTVARLGGDVFVILAHHITPAKAADYAARLRNAVILPYRIDGHGVRVGISIGIAWASCENPVEDTLRAADEAMYENKRSRSPQPGSWRPTTTEDLRQQR</sequence>
<dbReference type="KEGG" id="slk:SLUN_37500"/>
<feature type="region of interest" description="Disordered" evidence="1">
    <location>
        <begin position="78"/>
        <end position="107"/>
    </location>
</feature>
<feature type="domain" description="GGDEF" evidence="2">
    <location>
        <begin position="1"/>
        <end position="102"/>
    </location>
</feature>
<gene>
    <name evidence="3" type="ORF">SLUN_37500</name>
</gene>
<accession>A0A2R4TD18</accession>
<dbReference type="Proteomes" id="UP000244201">
    <property type="component" value="Chromosome"/>
</dbReference>
<dbReference type="EMBL" id="CP026304">
    <property type="protein sequence ID" value="AVZ77028.1"/>
    <property type="molecule type" value="Genomic_DNA"/>
</dbReference>
<dbReference type="PROSITE" id="PS50887">
    <property type="entry name" value="GGDEF"/>
    <property type="match status" value="1"/>
</dbReference>
<dbReference type="InterPro" id="IPR029787">
    <property type="entry name" value="Nucleotide_cyclase"/>
</dbReference>
<dbReference type="AlphaFoldDB" id="A0A2R4TD18"/>
<dbReference type="PANTHER" id="PTHR44757">
    <property type="entry name" value="DIGUANYLATE CYCLASE DGCP"/>
    <property type="match status" value="1"/>
</dbReference>
<dbReference type="CDD" id="cd01949">
    <property type="entry name" value="GGDEF"/>
    <property type="match status" value="1"/>
</dbReference>
<dbReference type="NCBIfam" id="TIGR00254">
    <property type="entry name" value="GGDEF"/>
    <property type="match status" value="1"/>
</dbReference>
<dbReference type="OrthoDB" id="23692at2"/>
<dbReference type="Gene3D" id="3.30.70.270">
    <property type="match status" value="1"/>
</dbReference>
<name>A0A2R4TD18_9ACTN</name>
<evidence type="ECO:0000313" key="4">
    <source>
        <dbReference type="Proteomes" id="UP000244201"/>
    </source>
</evidence>
<evidence type="ECO:0000256" key="1">
    <source>
        <dbReference type="SAM" id="MobiDB-lite"/>
    </source>
</evidence>
<dbReference type="PANTHER" id="PTHR44757:SF2">
    <property type="entry name" value="BIOFILM ARCHITECTURE MAINTENANCE PROTEIN MBAA"/>
    <property type="match status" value="1"/>
</dbReference>
<keyword evidence="4" id="KW-1185">Reference proteome</keyword>
<evidence type="ECO:0000259" key="2">
    <source>
        <dbReference type="PROSITE" id="PS50887"/>
    </source>
</evidence>
<protein>
    <recommendedName>
        <fullName evidence="2">GGDEF domain-containing protein</fullName>
    </recommendedName>
</protein>
<proteinExistence type="predicted"/>
<dbReference type="InterPro" id="IPR000160">
    <property type="entry name" value="GGDEF_dom"/>
</dbReference>
<organism evidence="3 4">
    <name type="scientific">Streptomyces lunaelactis</name>
    <dbReference type="NCBI Taxonomy" id="1535768"/>
    <lineage>
        <taxon>Bacteria</taxon>
        <taxon>Bacillati</taxon>
        <taxon>Actinomycetota</taxon>
        <taxon>Actinomycetes</taxon>
        <taxon>Kitasatosporales</taxon>
        <taxon>Streptomycetaceae</taxon>
        <taxon>Streptomyces</taxon>
    </lineage>
</organism>
<dbReference type="SUPFAM" id="SSF55073">
    <property type="entry name" value="Nucleotide cyclase"/>
    <property type="match status" value="1"/>
</dbReference>
<feature type="compositionally biased region" description="Polar residues" evidence="1">
    <location>
        <begin position="89"/>
        <end position="98"/>
    </location>
</feature>